<reference evidence="7" key="2">
    <citation type="submission" date="2019-02" db="EMBL/GenBank/DDBJ databases">
        <title>Opniocepnalus argus Var Kimnra genome.</title>
        <authorList>
            <person name="Zhou C."/>
            <person name="Xiao S."/>
        </authorList>
    </citation>
    <scope>NUCLEOTIDE SEQUENCE [LARGE SCALE GENOMIC DNA]</scope>
</reference>
<comment type="subcellular location">
    <subcellularLocation>
        <location evidence="1">Secreted</location>
    </subcellularLocation>
</comment>
<sequence length="181" mass="21060">MERSVTVKSLFVDKMKWVFLQKIFLLVFYIQFSSIPAAKPLKCISETEVKNRTDKFLRKGWDRLRNSQLRQPAPPDTRKCAQIAKEMYGNVNNRSLSPWKYELNLNDSRYPQIIYFAKCLCEGCIINGREDKTYNSVLVFVQLVVMEKTACRTDPKTYEVKRNAIDVPVACTCVVPKYAKK</sequence>
<comment type="similarity">
    <text evidence="2">Belongs to the IL-17 family.</text>
</comment>
<dbReference type="Pfam" id="PF06083">
    <property type="entry name" value="IL17"/>
    <property type="match status" value="1"/>
</dbReference>
<dbReference type="PRINTS" id="PR01932">
    <property type="entry name" value="INTRLEUKIN17"/>
</dbReference>
<dbReference type="GO" id="GO:0005125">
    <property type="term" value="F:cytokine activity"/>
    <property type="evidence" value="ECO:0007669"/>
    <property type="project" value="UniProtKB-KW"/>
</dbReference>
<keyword evidence="5" id="KW-0732">Signal</keyword>
<protein>
    <submittedName>
        <fullName evidence="6">Interleukin-17C</fullName>
    </submittedName>
</protein>
<dbReference type="EMBL" id="CM015713">
    <property type="protein sequence ID" value="KAF3686784.1"/>
    <property type="molecule type" value="Genomic_DNA"/>
</dbReference>
<evidence type="ECO:0000313" key="6">
    <source>
        <dbReference type="EMBL" id="KAF3686784.1"/>
    </source>
</evidence>
<keyword evidence="4" id="KW-0964">Secreted</keyword>
<keyword evidence="3" id="KW-0202">Cytokine</keyword>
<dbReference type="OrthoDB" id="6038945at2759"/>
<evidence type="ECO:0000256" key="5">
    <source>
        <dbReference type="ARBA" id="ARBA00022729"/>
    </source>
</evidence>
<dbReference type="InterPro" id="IPR029034">
    <property type="entry name" value="Cystine-knot_cytokine"/>
</dbReference>
<evidence type="ECO:0000256" key="4">
    <source>
        <dbReference type="ARBA" id="ARBA00022525"/>
    </source>
</evidence>
<name>A0A6G1P9I4_CHAAH</name>
<evidence type="ECO:0000313" key="7">
    <source>
        <dbReference type="Proteomes" id="UP000503349"/>
    </source>
</evidence>
<organism evidence="6 7">
    <name type="scientific">Channa argus</name>
    <name type="common">Northern snakehead</name>
    <name type="synonym">Ophicephalus argus</name>
    <dbReference type="NCBI Taxonomy" id="215402"/>
    <lineage>
        <taxon>Eukaryota</taxon>
        <taxon>Metazoa</taxon>
        <taxon>Chordata</taxon>
        <taxon>Craniata</taxon>
        <taxon>Vertebrata</taxon>
        <taxon>Euteleostomi</taxon>
        <taxon>Actinopterygii</taxon>
        <taxon>Neopterygii</taxon>
        <taxon>Teleostei</taxon>
        <taxon>Neoteleostei</taxon>
        <taxon>Acanthomorphata</taxon>
        <taxon>Anabantaria</taxon>
        <taxon>Anabantiformes</taxon>
        <taxon>Channoidei</taxon>
        <taxon>Channidae</taxon>
        <taxon>Channa</taxon>
    </lineage>
</organism>
<proteinExistence type="inferred from homology"/>
<keyword evidence="7" id="KW-1185">Reference proteome</keyword>
<dbReference type="SUPFAM" id="SSF57501">
    <property type="entry name" value="Cystine-knot cytokines"/>
    <property type="match status" value="1"/>
</dbReference>
<evidence type="ECO:0000256" key="3">
    <source>
        <dbReference type="ARBA" id="ARBA00022514"/>
    </source>
</evidence>
<dbReference type="InterPro" id="IPR010345">
    <property type="entry name" value="IL-17_fam"/>
</dbReference>
<dbReference type="InterPro" id="IPR020440">
    <property type="entry name" value="IL-17_chr"/>
</dbReference>
<evidence type="ECO:0000256" key="1">
    <source>
        <dbReference type="ARBA" id="ARBA00004613"/>
    </source>
</evidence>
<dbReference type="AlphaFoldDB" id="A0A6G1P9I4"/>
<reference evidence="6 7" key="1">
    <citation type="submission" date="2019-02" db="EMBL/GenBank/DDBJ databases">
        <title>Opniocepnalus argus genome.</title>
        <authorList>
            <person name="Zhou C."/>
            <person name="Xiao S."/>
        </authorList>
    </citation>
    <scope>NUCLEOTIDE SEQUENCE [LARGE SCALE GENOMIC DNA]</scope>
    <source>
        <strain evidence="6">OARG1902GOOAL</strain>
        <tissue evidence="6">Muscle</tissue>
    </source>
</reference>
<dbReference type="Gene3D" id="2.10.90.10">
    <property type="entry name" value="Cystine-knot cytokines"/>
    <property type="match status" value="1"/>
</dbReference>
<dbReference type="GO" id="GO:0006954">
    <property type="term" value="P:inflammatory response"/>
    <property type="evidence" value="ECO:0007669"/>
    <property type="project" value="InterPro"/>
</dbReference>
<gene>
    <name evidence="6" type="ORF">EXN66_Car002456</name>
</gene>
<dbReference type="SMR" id="A0A6G1P9I4"/>
<dbReference type="Proteomes" id="UP000503349">
    <property type="component" value="Chromosome 2"/>
</dbReference>
<evidence type="ECO:0000256" key="2">
    <source>
        <dbReference type="ARBA" id="ARBA00007236"/>
    </source>
</evidence>
<accession>A0A6G1P9I4</accession>
<dbReference type="GO" id="GO:0005615">
    <property type="term" value="C:extracellular space"/>
    <property type="evidence" value="ECO:0007669"/>
    <property type="project" value="UniProtKB-KW"/>
</dbReference>